<accession>A0A5E9PK98</accession>
<reference evidence="1 2" key="1">
    <citation type="submission" date="2019-03" db="EMBL/GenBank/DDBJ databases">
        <title>Draft genome sequence of an environmental Acinetobacter seifertii from Brazil.</title>
        <authorList>
            <person name="Furlan J.P.R."/>
            <person name="Stehling E.G."/>
        </authorList>
    </citation>
    <scope>NUCLEOTIDE SEQUENCE [LARGE SCALE GENOMIC DNA]</scope>
    <source>
        <strain evidence="1 2">SAb133</strain>
    </source>
</reference>
<dbReference type="PROSITE" id="PS51257">
    <property type="entry name" value="PROKAR_LIPOPROTEIN"/>
    <property type="match status" value="1"/>
</dbReference>
<organism evidence="1 2">
    <name type="scientific">Acinetobacter seifertii</name>
    <dbReference type="NCBI Taxonomy" id="1530123"/>
    <lineage>
        <taxon>Bacteria</taxon>
        <taxon>Pseudomonadati</taxon>
        <taxon>Pseudomonadota</taxon>
        <taxon>Gammaproteobacteria</taxon>
        <taxon>Moraxellales</taxon>
        <taxon>Moraxellaceae</taxon>
        <taxon>Acinetobacter</taxon>
        <taxon>Acinetobacter calcoaceticus/baumannii complex</taxon>
    </lineage>
</organism>
<evidence type="ECO:0000313" key="2">
    <source>
        <dbReference type="Proteomes" id="UP000297445"/>
    </source>
</evidence>
<dbReference type="EMBL" id="SNSA01000002">
    <property type="protein sequence ID" value="TEU29050.1"/>
    <property type="molecule type" value="Genomic_DNA"/>
</dbReference>
<comment type="caution">
    <text evidence="1">The sequence shown here is derived from an EMBL/GenBank/DDBJ whole genome shotgun (WGS) entry which is preliminary data.</text>
</comment>
<gene>
    <name evidence="1" type="ORF">E2R16_04870</name>
</gene>
<dbReference type="AlphaFoldDB" id="A0A5E9PK98"/>
<dbReference type="RefSeq" id="WP_134261953.1">
    <property type="nucleotide sequence ID" value="NZ_SNSA01000002.1"/>
</dbReference>
<proteinExistence type="predicted"/>
<sequence>MEKKILCIAIMGSLLTGCISNKINHAHTTAVNLSQDIDKFVILSNTSIELNKALALKEQDHTISIGLFPQDLSKADRESKVIFTTFDTYERMNDKKTTSAAFIRQNQLLGEYFKNLPLILEDKSVDVAGLVQNIDYLNQVINKNIGEDGQANGGLNQPEKDLITTTLSSGFKFHQYKVYKKAIQEQSPKIIEALRWQKVLFKQNGVLIKRNFLNEKYTIDYKNIEKSLLNKFYMNDDLIERGGKPVPKYNLKEVKSLAELNSQPYIYYDLLNPEDKKLDEPKIKSAAYIKYCEVAEDKQKKDFEDFIKQNENYAIKIKDVSQSPSTFQSGFYDVERNYSKNGDQLICELINIVGLMQENKLDDVKLKDLEKYLSNYDELLKYFSNLYLPNKEDK</sequence>
<protein>
    <submittedName>
        <fullName evidence="1">Uncharacterized protein</fullName>
    </submittedName>
</protein>
<name>A0A5E9PK98_9GAMM</name>
<evidence type="ECO:0000313" key="1">
    <source>
        <dbReference type="EMBL" id="TEU29050.1"/>
    </source>
</evidence>
<dbReference type="Proteomes" id="UP000297445">
    <property type="component" value="Unassembled WGS sequence"/>
</dbReference>